<organism evidence="1 2">
    <name type="scientific">Chryseobacterium kimseyorum</name>
    <dbReference type="NCBI Taxonomy" id="2984028"/>
    <lineage>
        <taxon>Bacteria</taxon>
        <taxon>Pseudomonadati</taxon>
        <taxon>Bacteroidota</taxon>
        <taxon>Flavobacteriia</taxon>
        <taxon>Flavobacteriales</taxon>
        <taxon>Weeksellaceae</taxon>
        <taxon>Chryseobacterium group</taxon>
        <taxon>Chryseobacterium</taxon>
    </lineage>
</organism>
<comment type="caution">
    <text evidence="1">The sequence shown here is derived from an EMBL/GenBank/DDBJ whole genome shotgun (WGS) entry which is preliminary data.</text>
</comment>
<accession>A0ABT3HV78</accession>
<name>A0ABT3HV78_9FLAO</name>
<reference evidence="1" key="1">
    <citation type="submission" date="2022-10" db="EMBL/GenBank/DDBJ databases">
        <title>Chryseobacterium babae sp. nov. isolated from the gut of the beetle Oryctes rhinoceros, and Chryseobacterium kimseyorum sp. nov., isolated from a stick insect rearing cage.</title>
        <authorList>
            <person name="Shelomi M."/>
            <person name="Han C.-J."/>
            <person name="Chen W.-M."/>
            <person name="Chen H.-K."/>
            <person name="Liaw S.-J."/>
            <person name="Muhle E."/>
            <person name="Clermont D."/>
        </authorList>
    </citation>
    <scope>NUCLEOTIDE SEQUENCE</scope>
    <source>
        <strain evidence="1">09-1422</strain>
    </source>
</reference>
<sequence length="220" mass="23779">MDITAARPTGTLNPENKDGIIIPNLDRERAQAIGNNTSPATALSTLIYINDSTTGTATGSAVNIGSPGFYYFDTTILPAPGVWQPIRSTNVDIYGGQLKIPPHNSFTPDFSAHTNTTFDSDNWWVISKTSTIPGTGTPAKMSIVYEFQGNQFNTTGLYPQLTVGNSSSLPDVYNANMVSINNNGTGGKTRLNVVVVRVDNFTNSWQGTFLLNVLLTRRLN</sequence>
<evidence type="ECO:0000313" key="1">
    <source>
        <dbReference type="EMBL" id="MCW3167706.1"/>
    </source>
</evidence>
<dbReference type="EMBL" id="JAPDHW010000002">
    <property type="protein sequence ID" value="MCW3167706.1"/>
    <property type="molecule type" value="Genomic_DNA"/>
</dbReference>
<keyword evidence="2" id="KW-1185">Reference proteome</keyword>
<dbReference type="Proteomes" id="UP001163731">
    <property type="component" value="Unassembled WGS sequence"/>
</dbReference>
<evidence type="ECO:0000313" key="2">
    <source>
        <dbReference type="Proteomes" id="UP001163731"/>
    </source>
</evidence>
<proteinExistence type="predicted"/>
<dbReference type="RefSeq" id="WP_264748950.1">
    <property type="nucleotide sequence ID" value="NZ_JAPDHW010000002.1"/>
</dbReference>
<gene>
    <name evidence="1" type="ORF">OMO38_04110</name>
</gene>
<protein>
    <submittedName>
        <fullName evidence="1">Uncharacterized protein</fullName>
    </submittedName>
</protein>